<accession>A0A1I2UP59</accession>
<keyword evidence="3" id="KW-1185">Reference proteome</keyword>
<proteinExistence type="predicted"/>
<evidence type="ECO:0000313" key="3">
    <source>
        <dbReference type="Proteomes" id="UP000199065"/>
    </source>
</evidence>
<keyword evidence="1" id="KW-0472">Membrane</keyword>
<keyword evidence="1" id="KW-0812">Transmembrane</keyword>
<protein>
    <submittedName>
        <fullName evidence="2">Uncharacterized protein</fullName>
    </submittedName>
</protein>
<name>A0A1I2UP59_9CORY</name>
<sequence length="50" mass="5775">MYTLLWHALPGRWPVKVLLLIIMAVAVFFLLMEVVFPWVSALMPYNDVAV</sequence>
<evidence type="ECO:0000256" key="1">
    <source>
        <dbReference type="SAM" id="Phobius"/>
    </source>
</evidence>
<dbReference type="RefSeq" id="WP_092286844.1">
    <property type="nucleotide sequence ID" value="NZ_FOPJ01000015.1"/>
</dbReference>
<reference evidence="2 3" key="1">
    <citation type="submission" date="2016-10" db="EMBL/GenBank/DDBJ databases">
        <authorList>
            <person name="de Groot N.N."/>
        </authorList>
    </citation>
    <scope>NUCLEOTIDE SEQUENCE [LARGE SCALE GENOMIC DNA]</scope>
    <source>
        <strain>J11</strain>
        <strain evidence="3">PG 39</strain>
    </source>
</reference>
<dbReference type="EMBL" id="FOPJ01000015">
    <property type="protein sequence ID" value="SFG78915.1"/>
    <property type="molecule type" value="Genomic_DNA"/>
</dbReference>
<gene>
    <name evidence="2" type="ORF">SAMN05660282_01952</name>
</gene>
<feature type="transmembrane region" description="Helical" evidence="1">
    <location>
        <begin position="17"/>
        <end position="39"/>
    </location>
</feature>
<keyword evidence="1" id="KW-1133">Transmembrane helix</keyword>
<organism evidence="2 3">
    <name type="scientific">Corynebacterium spheniscorum</name>
    <dbReference type="NCBI Taxonomy" id="185761"/>
    <lineage>
        <taxon>Bacteria</taxon>
        <taxon>Bacillati</taxon>
        <taxon>Actinomycetota</taxon>
        <taxon>Actinomycetes</taxon>
        <taxon>Mycobacteriales</taxon>
        <taxon>Corynebacteriaceae</taxon>
        <taxon>Corynebacterium</taxon>
    </lineage>
</organism>
<evidence type="ECO:0000313" key="2">
    <source>
        <dbReference type="EMBL" id="SFG78915.1"/>
    </source>
</evidence>
<dbReference type="Proteomes" id="UP000199065">
    <property type="component" value="Unassembled WGS sequence"/>
</dbReference>
<dbReference type="AlphaFoldDB" id="A0A1I2UP59"/>
<dbReference type="STRING" id="185761.SAMN05660282_01952"/>